<name>A0A2P6VN55_9CHLO</name>
<organism evidence="1 2">
    <name type="scientific">Micractinium conductrix</name>
    <dbReference type="NCBI Taxonomy" id="554055"/>
    <lineage>
        <taxon>Eukaryota</taxon>
        <taxon>Viridiplantae</taxon>
        <taxon>Chlorophyta</taxon>
        <taxon>core chlorophytes</taxon>
        <taxon>Trebouxiophyceae</taxon>
        <taxon>Chlorellales</taxon>
        <taxon>Chlorellaceae</taxon>
        <taxon>Chlorella clade</taxon>
        <taxon>Micractinium</taxon>
    </lineage>
</organism>
<dbReference type="Gene3D" id="1.10.238.10">
    <property type="entry name" value="EF-hand"/>
    <property type="match status" value="1"/>
</dbReference>
<dbReference type="Proteomes" id="UP000239649">
    <property type="component" value="Unassembled WGS sequence"/>
</dbReference>
<dbReference type="EMBL" id="LHPF02000002">
    <property type="protein sequence ID" value="PSC75524.1"/>
    <property type="molecule type" value="Genomic_DNA"/>
</dbReference>
<comment type="caution">
    <text evidence="1">The sequence shown here is derived from an EMBL/GenBank/DDBJ whole genome shotgun (WGS) entry which is preliminary data.</text>
</comment>
<sequence length="747" mass="77445">MLFGLIKGRQHWRWRIGAVPSAAELAAAAAALRRPGAKAADEREAVLRHLADAAAHAATAAALCSCDLIDAAAEAAHPDAKPSQATVEAAAALATRLAAAPHAVAAALADSALLGSLAAALEAPSTAVSPDAKLDILACFRVAATRSAVRETMEREGAPAATVAALRAATEVGDWPLAGEAAWALEIMGGMSRRLTREIGEAEGVEAALELLQAARQQQPALRELPYDEEAAEAATTALHALLVLSTDNRRNRERLQRAGGAAELASAFQDERMGWEAREQAAGLLQDLAASLPQDGAAAAMEDDTAAVGGSGEVGFDRQAEWRETLLPALAAVLRQRRGQQLQESKEAAAGVIAKYAAHGPRHAADVREAGGLAPLVQLLGVGLQLAGGERRTAVAALQALQPLVGEPGCQEQLAGPCSTGVGQLDLLAPLHRALAEATAPELSLTALGAVGGPRQLAAAGWHAAAVTAALCAGGGSVTHQQELQEAAVARGLLPLLARFVEAQVPPPLAGGSSAAAPPGDSLLSPDFMAAVQCEVAGLLRSLSLRRSHHASLRACPGLVRRLRSLAEPGAHGWVELKACAKRILQNLGEIPDTDRPLLTYTPQQLGALLESQGVEPARFLERGVSGSEFVHLGEGELGGLAMGAPAQARVLRMLRAYDAFSEIDACGTRSGSLGLAKLAAYLGNRGFRQGELVPLAEALLALMDPDRDDAVSFPGFLQAYDEFLARTMADVQPPSKRRRTDSRLG</sequence>
<accession>A0A2P6VN55</accession>
<reference evidence="1 2" key="1">
    <citation type="journal article" date="2018" name="Plant J.">
        <title>Genome sequences of Chlorella sorokiniana UTEX 1602 and Micractinium conductrix SAG 241.80: implications to maltose excretion by a green alga.</title>
        <authorList>
            <person name="Arriola M.B."/>
            <person name="Velmurugan N."/>
            <person name="Zhang Y."/>
            <person name="Plunkett M.H."/>
            <person name="Hondzo H."/>
            <person name="Barney B.M."/>
        </authorList>
    </citation>
    <scope>NUCLEOTIDE SEQUENCE [LARGE SCALE GENOMIC DNA]</scope>
    <source>
        <strain evidence="1 2">SAG 241.80</strain>
    </source>
</reference>
<dbReference type="InterPro" id="IPR011989">
    <property type="entry name" value="ARM-like"/>
</dbReference>
<dbReference type="AlphaFoldDB" id="A0A2P6VN55"/>
<dbReference type="OrthoDB" id="515146at2759"/>
<protein>
    <submittedName>
        <fullName evidence="1">Vacuolar 8</fullName>
    </submittedName>
</protein>
<gene>
    <name evidence="1" type="ORF">C2E20_1046</name>
</gene>
<dbReference type="InterPro" id="IPR000225">
    <property type="entry name" value="Armadillo"/>
</dbReference>
<dbReference type="SMART" id="SM00185">
    <property type="entry name" value="ARM"/>
    <property type="match status" value="5"/>
</dbReference>
<keyword evidence="2" id="KW-1185">Reference proteome</keyword>
<evidence type="ECO:0000313" key="2">
    <source>
        <dbReference type="Proteomes" id="UP000239649"/>
    </source>
</evidence>
<dbReference type="InterPro" id="IPR016024">
    <property type="entry name" value="ARM-type_fold"/>
</dbReference>
<evidence type="ECO:0000313" key="1">
    <source>
        <dbReference type="EMBL" id="PSC75524.1"/>
    </source>
</evidence>
<proteinExistence type="predicted"/>
<dbReference type="Gene3D" id="1.25.10.10">
    <property type="entry name" value="Leucine-rich Repeat Variant"/>
    <property type="match status" value="1"/>
</dbReference>
<dbReference type="SUPFAM" id="SSF48371">
    <property type="entry name" value="ARM repeat"/>
    <property type="match status" value="2"/>
</dbReference>